<evidence type="ECO:0000313" key="3">
    <source>
        <dbReference type="Proteomes" id="UP000319213"/>
    </source>
</evidence>
<comment type="caution">
    <text evidence="2">The sequence shown here is derived from an EMBL/GenBank/DDBJ whole genome shotgun (WGS) entry which is preliminary data.</text>
</comment>
<gene>
    <name evidence="2" type="ORF">FHX40_0109</name>
</gene>
<proteinExistence type="predicted"/>
<evidence type="ECO:0000313" key="2">
    <source>
        <dbReference type="EMBL" id="TQM73469.1"/>
    </source>
</evidence>
<feature type="transmembrane region" description="Helical" evidence="1">
    <location>
        <begin position="168"/>
        <end position="194"/>
    </location>
</feature>
<keyword evidence="1" id="KW-0472">Membrane</keyword>
<dbReference type="Proteomes" id="UP000319213">
    <property type="component" value="Unassembled WGS sequence"/>
</dbReference>
<dbReference type="RefSeq" id="WP_142257773.1">
    <property type="nucleotide sequence ID" value="NZ_BMPV01000004.1"/>
</dbReference>
<feature type="transmembrane region" description="Helical" evidence="1">
    <location>
        <begin position="12"/>
        <end position="31"/>
    </location>
</feature>
<accession>A0A543ISB1</accession>
<dbReference type="OrthoDB" id="4964568at2"/>
<name>A0A543ISB1_9ACTN</name>
<dbReference type="EMBL" id="VFPQ01000001">
    <property type="protein sequence ID" value="TQM73469.1"/>
    <property type="molecule type" value="Genomic_DNA"/>
</dbReference>
<feature type="transmembrane region" description="Helical" evidence="1">
    <location>
        <begin position="244"/>
        <end position="268"/>
    </location>
</feature>
<feature type="transmembrane region" description="Helical" evidence="1">
    <location>
        <begin position="51"/>
        <end position="71"/>
    </location>
</feature>
<protein>
    <submittedName>
        <fullName evidence="2">Uncharacterized protein DUF3995</fullName>
    </submittedName>
</protein>
<sequence>MAHAKAGIGRITAAGVAAAAMLPYLTIKILWMTGSRVGIDDPGFGDDPALAALNAVTFGMGAVALILAVAFTMSWGMRLPAWLVLVPMFVGTGLLGDVVAVVPIAVLLEGPGLFDSGGPIQPWVYAVVYLAFLVQGAGLMVAFALYARDRWPAVVTAPLGRSPATATARLHVLFARGVLAVTVPLGCLHLYWAFGGTAGLAQSATRTLADAVQEGYRGLLTIAAGLALLAIANARRAVPFWRPLLVAWLGAGGLFAWGLYGTATALAAAELGGGPGGAIALVRLLETLTGLAMAVHGAFLLTERAAAPRDPDRLPFPTAA</sequence>
<feature type="transmembrane region" description="Helical" evidence="1">
    <location>
        <begin position="123"/>
        <end position="147"/>
    </location>
</feature>
<keyword evidence="1" id="KW-1133">Transmembrane helix</keyword>
<feature type="transmembrane region" description="Helical" evidence="1">
    <location>
        <begin position="280"/>
        <end position="301"/>
    </location>
</feature>
<keyword evidence="3" id="KW-1185">Reference proteome</keyword>
<reference evidence="2 3" key="1">
    <citation type="submission" date="2019-06" db="EMBL/GenBank/DDBJ databases">
        <title>Sequencing the genomes of 1000 actinobacteria strains.</title>
        <authorList>
            <person name="Klenk H.-P."/>
        </authorList>
    </citation>
    <scope>NUCLEOTIDE SEQUENCE [LARGE SCALE GENOMIC DNA]</scope>
    <source>
        <strain evidence="2 3">DSM 43186</strain>
    </source>
</reference>
<dbReference type="AlphaFoldDB" id="A0A543ISB1"/>
<organism evidence="2 3">
    <name type="scientific">Thermopolyspora flexuosa</name>
    <dbReference type="NCBI Taxonomy" id="103836"/>
    <lineage>
        <taxon>Bacteria</taxon>
        <taxon>Bacillati</taxon>
        <taxon>Actinomycetota</taxon>
        <taxon>Actinomycetes</taxon>
        <taxon>Streptosporangiales</taxon>
        <taxon>Streptosporangiaceae</taxon>
        <taxon>Thermopolyspora</taxon>
    </lineage>
</organism>
<keyword evidence="1" id="KW-0812">Transmembrane</keyword>
<feature type="transmembrane region" description="Helical" evidence="1">
    <location>
        <begin position="83"/>
        <end position="108"/>
    </location>
</feature>
<feature type="transmembrane region" description="Helical" evidence="1">
    <location>
        <begin position="214"/>
        <end position="232"/>
    </location>
</feature>
<evidence type="ECO:0000256" key="1">
    <source>
        <dbReference type="SAM" id="Phobius"/>
    </source>
</evidence>